<comment type="caution">
    <text evidence="2">The sequence shown here is derived from an EMBL/GenBank/DDBJ whole genome shotgun (WGS) entry which is preliminary data.</text>
</comment>
<accession>A0A2U1KTA4</accession>
<feature type="compositionally biased region" description="Low complexity" evidence="1">
    <location>
        <begin position="26"/>
        <end position="38"/>
    </location>
</feature>
<protein>
    <submittedName>
        <fullName evidence="2">Uncharacterized protein</fullName>
    </submittedName>
</protein>
<evidence type="ECO:0000256" key="1">
    <source>
        <dbReference type="SAM" id="MobiDB-lite"/>
    </source>
</evidence>
<dbReference type="EMBL" id="PKPP01014179">
    <property type="protein sequence ID" value="PWA39957.1"/>
    <property type="molecule type" value="Genomic_DNA"/>
</dbReference>
<gene>
    <name evidence="2" type="ORF">CTI12_AA567150</name>
</gene>
<feature type="compositionally biased region" description="Polar residues" evidence="1">
    <location>
        <begin position="49"/>
        <end position="58"/>
    </location>
</feature>
<proteinExistence type="predicted"/>
<organism evidence="2 3">
    <name type="scientific">Artemisia annua</name>
    <name type="common">Sweet wormwood</name>
    <dbReference type="NCBI Taxonomy" id="35608"/>
    <lineage>
        <taxon>Eukaryota</taxon>
        <taxon>Viridiplantae</taxon>
        <taxon>Streptophyta</taxon>
        <taxon>Embryophyta</taxon>
        <taxon>Tracheophyta</taxon>
        <taxon>Spermatophyta</taxon>
        <taxon>Magnoliopsida</taxon>
        <taxon>eudicotyledons</taxon>
        <taxon>Gunneridae</taxon>
        <taxon>Pentapetalae</taxon>
        <taxon>asterids</taxon>
        <taxon>campanulids</taxon>
        <taxon>Asterales</taxon>
        <taxon>Asteraceae</taxon>
        <taxon>Asteroideae</taxon>
        <taxon>Anthemideae</taxon>
        <taxon>Artemisiinae</taxon>
        <taxon>Artemisia</taxon>
    </lineage>
</organism>
<feature type="region of interest" description="Disordered" evidence="1">
    <location>
        <begin position="1"/>
        <end position="58"/>
    </location>
</feature>
<name>A0A2U1KTA4_ARTAN</name>
<evidence type="ECO:0000313" key="2">
    <source>
        <dbReference type="EMBL" id="PWA39957.1"/>
    </source>
</evidence>
<dbReference type="AlphaFoldDB" id="A0A2U1KTA4"/>
<evidence type="ECO:0000313" key="3">
    <source>
        <dbReference type="Proteomes" id="UP000245207"/>
    </source>
</evidence>
<dbReference type="Proteomes" id="UP000245207">
    <property type="component" value="Unassembled WGS sequence"/>
</dbReference>
<dbReference type="PANTHER" id="PTHR33448:SF10">
    <property type="entry name" value="PROTAMINE P1 FAMILY PROTEIN"/>
    <property type="match status" value="1"/>
</dbReference>
<reference evidence="2 3" key="1">
    <citation type="journal article" date="2018" name="Mol. Plant">
        <title>The genome of Artemisia annua provides insight into the evolution of Asteraceae family and artemisinin biosynthesis.</title>
        <authorList>
            <person name="Shen Q."/>
            <person name="Zhang L."/>
            <person name="Liao Z."/>
            <person name="Wang S."/>
            <person name="Yan T."/>
            <person name="Shi P."/>
            <person name="Liu M."/>
            <person name="Fu X."/>
            <person name="Pan Q."/>
            <person name="Wang Y."/>
            <person name="Lv Z."/>
            <person name="Lu X."/>
            <person name="Zhang F."/>
            <person name="Jiang W."/>
            <person name="Ma Y."/>
            <person name="Chen M."/>
            <person name="Hao X."/>
            <person name="Li L."/>
            <person name="Tang Y."/>
            <person name="Lv G."/>
            <person name="Zhou Y."/>
            <person name="Sun X."/>
            <person name="Brodelius P.E."/>
            <person name="Rose J.K.C."/>
            <person name="Tang K."/>
        </authorList>
    </citation>
    <scope>NUCLEOTIDE SEQUENCE [LARGE SCALE GENOMIC DNA]</scope>
    <source>
        <strain evidence="3">cv. Huhao1</strain>
        <tissue evidence="2">Leaf</tissue>
    </source>
</reference>
<dbReference type="STRING" id="35608.A0A2U1KTA4"/>
<feature type="compositionally biased region" description="Polar residues" evidence="1">
    <location>
        <begin position="1"/>
        <end position="12"/>
    </location>
</feature>
<dbReference type="PANTHER" id="PTHR33448">
    <property type="entry name" value="CHLOROPLAST PROTEIN HCF243-RELATED"/>
    <property type="match status" value="1"/>
</dbReference>
<sequence>MKISTKPISSPGRTDELPPQLIMFPRSKSSRGSSKSRSNPMFVRKINKNETIQEPSSPKVTCIGQVRANKRSSNIKQTTATRTTTNVRRCKWLPRNISLFRCGCRKPKILKESKQVDDTYGKCGLEDVTRNDNDVSISKSPPRNAFLLTRSRSLPYRSSSLANKIWESTIDEKKFDETQGGINENIGNENEGNEGSIINGIEEFKAKSLNLSRCKSEPARTSDKLFKSFGS</sequence>
<keyword evidence="3" id="KW-1185">Reference proteome</keyword>
<dbReference type="OrthoDB" id="785861at2759"/>